<dbReference type="AlphaFoldDB" id="E9CY32"/>
<keyword evidence="2" id="KW-1185">Reference proteome</keyword>
<dbReference type="Proteomes" id="UP000002497">
    <property type="component" value="Unassembled WGS sequence"/>
</dbReference>
<gene>
    <name evidence="1" type="ORF">CPSG_02702</name>
</gene>
<reference evidence="2" key="2">
    <citation type="submission" date="2010-03" db="EMBL/GenBank/DDBJ databases">
        <title>The genome sequence of Coccidioides posadasii strain Silveira.</title>
        <authorList>
            <consortium name="The Broad Institute Genome Sequencing Center for Infectious Disease"/>
            <person name="Neafsey D."/>
            <person name="Orbach M."/>
            <person name="Henn M.R."/>
            <person name="Cole G.T."/>
            <person name="Galgiani J."/>
            <person name="Gardner M.J."/>
            <person name="Kirkland T.N."/>
            <person name="Taylor J.W."/>
            <person name="Young S.K."/>
            <person name="Zeng Q."/>
            <person name="Koehrsen M."/>
            <person name="Alvarado L."/>
            <person name="Berlin A."/>
            <person name="Borenstein D."/>
            <person name="Chapman S.B."/>
            <person name="Chen Z."/>
            <person name="Engels R."/>
            <person name="Freedman E."/>
            <person name="Gellesch M."/>
            <person name="Goldberg J."/>
            <person name="Griggs A."/>
            <person name="Gujja S."/>
            <person name="Heilman E."/>
            <person name="Heiman D."/>
            <person name="Howarth C."/>
            <person name="Jen D."/>
            <person name="Larson L."/>
            <person name="Mehta T."/>
            <person name="Neiman D."/>
            <person name="Park D."/>
            <person name="Pearson M."/>
            <person name="Richards J."/>
            <person name="Roberts A."/>
            <person name="Saif S."/>
            <person name="Shea T."/>
            <person name="Shenoy N."/>
            <person name="Sisk P."/>
            <person name="Stolte C."/>
            <person name="Sykes S."/>
            <person name="Walk T."/>
            <person name="White J."/>
            <person name="Yandava C."/>
            <person name="Haas B."/>
            <person name="Nusbaum C."/>
            <person name="Birren B."/>
        </authorList>
    </citation>
    <scope>NUCLEOTIDE SEQUENCE [LARGE SCALE GENOMIC DNA]</scope>
    <source>
        <strain evidence="2">RMSCC 757 / Silveira</strain>
    </source>
</reference>
<name>E9CY32_COCPS</name>
<evidence type="ECO:0000313" key="2">
    <source>
        <dbReference type="Proteomes" id="UP000002497"/>
    </source>
</evidence>
<dbReference type="VEuPathDB" id="FungiDB:CPSG_02702"/>
<organism evidence="2">
    <name type="scientific">Coccidioides posadasii (strain RMSCC 757 / Silveira)</name>
    <name type="common">Valley fever fungus</name>
    <dbReference type="NCBI Taxonomy" id="443226"/>
    <lineage>
        <taxon>Eukaryota</taxon>
        <taxon>Fungi</taxon>
        <taxon>Dikarya</taxon>
        <taxon>Ascomycota</taxon>
        <taxon>Pezizomycotina</taxon>
        <taxon>Eurotiomycetes</taxon>
        <taxon>Eurotiomycetidae</taxon>
        <taxon>Onygenales</taxon>
        <taxon>Onygenaceae</taxon>
        <taxon>Coccidioides</taxon>
    </lineage>
</organism>
<reference evidence="2" key="1">
    <citation type="journal article" date="2010" name="Genome Res.">
        <title>Population genomic sequencing of Coccidioides fungi reveals recent hybridization and transposon control.</title>
        <authorList>
            <person name="Neafsey D.E."/>
            <person name="Barker B.M."/>
            <person name="Sharpton T.J."/>
            <person name="Stajich J.E."/>
            <person name="Park D.J."/>
            <person name="Whiston E."/>
            <person name="Hung C.-Y."/>
            <person name="McMahan C."/>
            <person name="White J."/>
            <person name="Sykes S."/>
            <person name="Heiman D."/>
            <person name="Young S."/>
            <person name="Zeng Q."/>
            <person name="Abouelleil A."/>
            <person name="Aftuck L."/>
            <person name="Bessette D."/>
            <person name="Brown A."/>
            <person name="FitzGerald M."/>
            <person name="Lui A."/>
            <person name="Macdonald J.P."/>
            <person name="Priest M."/>
            <person name="Orbach M.J."/>
            <person name="Galgiani J.N."/>
            <person name="Kirkland T.N."/>
            <person name="Cole G.T."/>
            <person name="Birren B.W."/>
            <person name="Henn M.R."/>
            <person name="Taylor J.W."/>
            <person name="Rounsley S.D."/>
        </authorList>
    </citation>
    <scope>NUCLEOTIDE SEQUENCE [LARGE SCALE GENOMIC DNA]</scope>
    <source>
        <strain evidence="2">RMSCC 757 / Silveira</strain>
    </source>
</reference>
<protein>
    <submittedName>
        <fullName evidence="1">Uncharacterized protein</fullName>
    </submittedName>
</protein>
<sequence length="98" mass="10616">MAGLVNADDTMHAVQVPLVSSDTLGATYLLPGSWSAFAVLLSDQSIDHMTVSICWQPCSFAGVSLRFQGCALNLAREYTAAAPDSTKTRRLKYLFPTF</sequence>
<dbReference type="HOGENOM" id="CLU_2333486_0_0_1"/>
<dbReference type="EMBL" id="GL636488">
    <property type="protein sequence ID" value="EFW20859.1"/>
    <property type="molecule type" value="Genomic_DNA"/>
</dbReference>
<accession>E9CY32</accession>
<dbReference type="OMA" id="ADDTMHA"/>
<proteinExistence type="predicted"/>
<evidence type="ECO:0000313" key="1">
    <source>
        <dbReference type="EMBL" id="EFW20859.1"/>
    </source>
</evidence>